<comment type="caution">
    <text evidence="3">The sequence shown here is derived from an EMBL/GenBank/DDBJ whole genome shotgun (WGS) entry which is preliminary data.</text>
</comment>
<dbReference type="EC" id="5.6.2.3" evidence="1"/>
<dbReference type="GO" id="GO:0005524">
    <property type="term" value="F:ATP binding"/>
    <property type="evidence" value="ECO:0007669"/>
    <property type="project" value="UniProtKB-KW"/>
</dbReference>
<dbReference type="AlphaFoldDB" id="A0A834WZ32"/>
<keyword evidence="1" id="KW-0378">Hydrolase</keyword>
<dbReference type="GO" id="GO:0016787">
    <property type="term" value="F:hydrolase activity"/>
    <property type="evidence" value="ECO:0007669"/>
    <property type="project" value="UniProtKB-KW"/>
</dbReference>
<proteinExistence type="inferred from homology"/>
<dbReference type="GO" id="GO:0043139">
    <property type="term" value="F:5'-3' DNA helicase activity"/>
    <property type="evidence" value="ECO:0007669"/>
    <property type="project" value="UniProtKB-EC"/>
</dbReference>
<evidence type="ECO:0000313" key="4">
    <source>
        <dbReference type="Proteomes" id="UP000634136"/>
    </source>
</evidence>
<protein>
    <recommendedName>
        <fullName evidence="1">ATP-dependent DNA helicase</fullName>
        <ecNumber evidence="1">5.6.2.3</ecNumber>
    </recommendedName>
</protein>
<accession>A0A834WZ32</accession>
<keyword evidence="1" id="KW-0347">Helicase</keyword>
<evidence type="ECO:0000259" key="2">
    <source>
        <dbReference type="Pfam" id="PF05970"/>
    </source>
</evidence>
<evidence type="ECO:0000313" key="3">
    <source>
        <dbReference type="EMBL" id="KAF7835267.1"/>
    </source>
</evidence>
<keyword evidence="1" id="KW-0233">DNA recombination</keyword>
<dbReference type="Gene3D" id="3.40.50.300">
    <property type="entry name" value="P-loop containing nucleotide triphosphate hydrolases"/>
    <property type="match status" value="1"/>
</dbReference>
<dbReference type="Pfam" id="PF05970">
    <property type="entry name" value="PIF1"/>
    <property type="match status" value="1"/>
</dbReference>
<dbReference type="PANTHER" id="PTHR10492">
    <property type="match status" value="1"/>
</dbReference>
<sequence length="512" mass="57807">MFDDDGYAKYCRRHTGITIVQNGIELDNRFVVPYNPTFLLRYQAHINIEFYNQSRSIKYLFKYVSKGHDRVTTAICSEDNASVGNKCTNEIKQYYDCRYISPFVNGAYVKLDVLAPDLGELHYLCVLLTFVKDPTSFEDIQTINGVLHPTYKDVCYALGLLDDDKEYIDGITKASRWSSDDILIKERHRLCNPGTLLYTLLDDERIKDISLAEIETMLRTNGRSLRDFHPMPLSSHSLLSNMDNMLMSEELNYGSALLRVEHSTIFASLTPKQSNIYNMIIDTINHKHSGVFFVNGFGGSKKIFIWNTVTSALRGRGDIVLAVASSGIASQLIPGGRTTHSKFAISLDCNENSTCSIMQGSDLANLLKHTKLIIWDEAQKTHRYCFEALDKTLRDICGKDDPDCHKKPFGGKVVFDGDFRQIFPVIPRGSRQDIALSSLNSSYIWDACKVLTLTKNMWLGTSANESENQAISEFVDWILKIGDGEVGEIINDEEKEITIPGDILLNNVIDHI</sequence>
<comment type="cofactor">
    <cofactor evidence="1">
        <name>Mg(2+)</name>
        <dbReference type="ChEBI" id="CHEBI:18420"/>
    </cofactor>
</comment>
<dbReference type="InterPro" id="IPR010285">
    <property type="entry name" value="DNA_helicase_pif1-like_DEAD"/>
</dbReference>
<dbReference type="OrthoDB" id="1918649at2759"/>
<feature type="domain" description="DNA helicase Pif1-like DEAD-box helicase" evidence="2">
    <location>
        <begin position="269"/>
        <end position="487"/>
    </location>
</feature>
<gene>
    <name evidence="3" type="ORF">G2W53_010126</name>
</gene>
<evidence type="ECO:0000256" key="1">
    <source>
        <dbReference type="RuleBase" id="RU363044"/>
    </source>
</evidence>
<dbReference type="GO" id="GO:0006281">
    <property type="term" value="P:DNA repair"/>
    <property type="evidence" value="ECO:0007669"/>
    <property type="project" value="UniProtKB-KW"/>
</dbReference>
<keyword evidence="1" id="KW-0227">DNA damage</keyword>
<dbReference type="InterPro" id="IPR027417">
    <property type="entry name" value="P-loop_NTPase"/>
</dbReference>
<comment type="catalytic activity">
    <reaction evidence="1">
        <text>ATP + H2O = ADP + phosphate + H(+)</text>
        <dbReference type="Rhea" id="RHEA:13065"/>
        <dbReference type="ChEBI" id="CHEBI:15377"/>
        <dbReference type="ChEBI" id="CHEBI:15378"/>
        <dbReference type="ChEBI" id="CHEBI:30616"/>
        <dbReference type="ChEBI" id="CHEBI:43474"/>
        <dbReference type="ChEBI" id="CHEBI:456216"/>
        <dbReference type="EC" id="5.6.2.3"/>
    </reaction>
</comment>
<dbReference type="GO" id="GO:0000723">
    <property type="term" value="P:telomere maintenance"/>
    <property type="evidence" value="ECO:0007669"/>
    <property type="project" value="InterPro"/>
</dbReference>
<keyword evidence="1" id="KW-0547">Nucleotide-binding</keyword>
<keyword evidence="4" id="KW-1185">Reference proteome</keyword>
<comment type="similarity">
    <text evidence="1">Belongs to the helicase family.</text>
</comment>
<dbReference type="EMBL" id="JAAIUW010000004">
    <property type="protein sequence ID" value="KAF7835267.1"/>
    <property type="molecule type" value="Genomic_DNA"/>
</dbReference>
<reference evidence="3" key="1">
    <citation type="submission" date="2020-09" db="EMBL/GenBank/DDBJ databases">
        <title>Genome-Enabled Discovery of Anthraquinone Biosynthesis in Senna tora.</title>
        <authorList>
            <person name="Kang S.-H."/>
            <person name="Pandey R.P."/>
            <person name="Lee C.-M."/>
            <person name="Sim J.-S."/>
            <person name="Jeong J.-T."/>
            <person name="Choi B.-S."/>
            <person name="Jung M."/>
            <person name="Ginzburg D."/>
            <person name="Zhao K."/>
            <person name="Won S.Y."/>
            <person name="Oh T.-J."/>
            <person name="Yu Y."/>
            <person name="Kim N.-H."/>
            <person name="Lee O.R."/>
            <person name="Lee T.-H."/>
            <person name="Bashyal P."/>
            <person name="Kim T.-S."/>
            <person name="Lee W.-H."/>
            <person name="Kawkins C."/>
            <person name="Kim C.-K."/>
            <person name="Kim J.S."/>
            <person name="Ahn B.O."/>
            <person name="Rhee S.Y."/>
            <person name="Sohng J.K."/>
        </authorList>
    </citation>
    <scope>NUCLEOTIDE SEQUENCE</scope>
    <source>
        <tissue evidence="3">Leaf</tissue>
    </source>
</reference>
<organism evidence="3 4">
    <name type="scientific">Senna tora</name>
    <dbReference type="NCBI Taxonomy" id="362788"/>
    <lineage>
        <taxon>Eukaryota</taxon>
        <taxon>Viridiplantae</taxon>
        <taxon>Streptophyta</taxon>
        <taxon>Embryophyta</taxon>
        <taxon>Tracheophyta</taxon>
        <taxon>Spermatophyta</taxon>
        <taxon>Magnoliopsida</taxon>
        <taxon>eudicotyledons</taxon>
        <taxon>Gunneridae</taxon>
        <taxon>Pentapetalae</taxon>
        <taxon>rosids</taxon>
        <taxon>fabids</taxon>
        <taxon>Fabales</taxon>
        <taxon>Fabaceae</taxon>
        <taxon>Caesalpinioideae</taxon>
        <taxon>Cassia clade</taxon>
        <taxon>Senna</taxon>
    </lineage>
</organism>
<keyword evidence="1" id="KW-0067">ATP-binding</keyword>
<dbReference type="GO" id="GO:0006310">
    <property type="term" value="P:DNA recombination"/>
    <property type="evidence" value="ECO:0007669"/>
    <property type="project" value="UniProtKB-KW"/>
</dbReference>
<name>A0A834WZ32_9FABA</name>
<keyword evidence="1" id="KW-0234">DNA repair</keyword>
<dbReference type="Proteomes" id="UP000634136">
    <property type="component" value="Unassembled WGS sequence"/>
</dbReference>
<dbReference type="PANTHER" id="PTHR10492:SF57">
    <property type="entry name" value="ATP-DEPENDENT DNA HELICASE"/>
    <property type="match status" value="1"/>
</dbReference>
<dbReference type="SUPFAM" id="SSF52540">
    <property type="entry name" value="P-loop containing nucleoside triphosphate hydrolases"/>
    <property type="match status" value="1"/>
</dbReference>